<accession>A0AAV7XSK4</accession>
<evidence type="ECO:0000259" key="3">
    <source>
        <dbReference type="PROSITE" id="PS50966"/>
    </source>
</evidence>
<feature type="region of interest" description="Disordered" evidence="2">
    <location>
        <begin position="557"/>
        <end position="593"/>
    </location>
</feature>
<dbReference type="GO" id="GO:0008270">
    <property type="term" value="F:zinc ion binding"/>
    <property type="evidence" value="ECO:0007669"/>
    <property type="project" value="UniProtKB-KW"/>
</dbReference>
<comment type="caution">
    <text evidence="4">The sequence shown here is derived from an EMBL/GenBank/DDBJ whole genome shotgun (WGS) entry which is preliminary data.</text>
</comment>
<evidence type="ECO:0000256" key="1">
    <source>
        <dbReference type="PROSITE-ProRule" id="PRU00325"/>
    </source>
</evidence>
<protein>
    <recommendedName>
        <fullName evidence="3">SWIM-type domain-containing protein</fullName>
    </recommendedName>
</protein>
<dbReference type="PROSITE" id="PS50966">
    <property type="entry name" value="ZF_SWIM"/>
    <property type="match status" value="1"/>
</dbReference>
<evidence type="ECO:0000313" key="5">
    <source>
        <dbReference type="Proteomes" id="UP001075354"/>
    </source>
</evidence>
<evidence type="ECO:0000313" key="4">
    <source>
        <dbReference type="EMBL" id="KAJ1526440.1"/>
    </source>
</evidence>
<feature type="domain" description="SWIM-type" evidence="3">
    <location>
        <begin position="357"/>
        <end position="399"/>
    </location>
</feature>
<dbReference type="InterPro" id="IPR007527">
    <property type="entry name" value="Znf_SWIM"/>
</dbReference>
<keyword evidence="1" id="KW-0863">Zinc-finger</keyword>
<dbReference type="EMBL" id="JAPTSV010000007">
    <property type="protein sequence ID" value="KAJ1526440.1"/>
    <property type="molecule type" value="Genomic_DNA"/>
</dbReference>
<keyword evidence="1" id="KW-0479">Metal-binding</keyword>
<keyword evidence="5" id="KW-1185">Reference proteome</keyword>
<proteinExistence type="predicted"/>
<organism evidence="4 5">
    <name type="scientific">Megalurothrips usitatus</name>
    <name type="common">bean blossom thrips</name>
    <dbReference type="NCBI Taxonomy" id="439358"/>
    <lineage>
        <taxon>Eukaryota</taxon>
        <taxon>Metazoa</taxon>
        <taxon>Ecdysozoa</taxon>
        <taxon>Arthropoda</taxon>
        <taxon>Hexapoda</taxon>
        <taxon>Insecta</taxon>
        <taxon>Pterygota</taxon>
        <taxon>Neoptera</taxon>
        <taxon>Paraneoptera</taxon>
        <taxon>Thysanoptera</taxon>
        <taxon>Terebrantia</taxon>
        <taxon>Thripoidea</taxon>
        <taxon>Thripidae</taxon>
        <taxon>Megalurothrips</taxon>
    </lineage>
</organism>
<keyword evidence="1" id="KW-0862">Zinc</keyword>
<dbReference type="Proteomes" id="UP001075354">
    <property type="component" value="Chromosome 7"/>
</dbReference>
<dbReference type="InterPro" id="IPR057560">
    <property type="entry name" value="Znf_SCAND3"/>
</dbReference>
<dbReference type="Pfam" id="PF23663">
    <property type="entry name" value="Znf_SCAND3"/>
    <property type="match status" value="1"/>
</dbReference>
<gene>
    <name evidence="4" type="ORF">ONE63_009574</name>
</gene>
<name>A0AAV7XSK4_9NEOP</name>
<reference evidence="4" key="1">
    <citation type="submission" date="2022-12" db="EMBL/GenBank/DDBJ databases">
        <title>Chromosome-level genome assembly of the bean flower thrips Megalurothrips usitatus.</title>
        <authorList>
            <person name="Ma L."/>
            <person name="Liu Q."/>
            <person name="Li H."/>
            <person name="Cai W."/>
        </authorList>
    </citation>
    <scope>NUCLEOTIDE SEQUENCE</scope>
    <source>
        <strain evidence="4">Cailab_2022a</strain>
    </source>
</reference>
<evidence type="ECO:0000256" key="2">
    <source>
        <dbReference type="SAM" id="MobiDB-lite"/>
    </source>
</evidence>
<dbReference type="AlphaFoldDB" id="A0AAV7XSK4"/>
<sequence>MGYFKATTIHCECQHRWSFELPCRHMYQARRNLEEPVYKFGEIDKKWHKSAEREEAGATSSSSGIFKVHVLTAQAPRTGRLVPKDKAGEVQEVQQLRENEIEHTPVEEPELQLGGEESIATVVSANSTKSKTLQPGLNRIVQGQLVLVTDDNADDEFLLTANNNSPGGIMENHERDINVDLSDMMDDEDNQNLSELVSLLETEMGSQNLLNSQADQRDQCNAEEVPSTGPYCRCGVRTVRRTSRNNPNRQFWGCANYFKESHCNFHQFTKAIRKDLETALKGVKIPEAVKCKGRPQGSTKTFQRKFQAKVKDAIPSKMPPGARVTQIQRQALKEKGREERGVEIPDEDVKLNPDGTYSIESQAKSKTGRVVYTTTEDWCSCPGPIIPCKHMWKIMKMKVSGLQAAESHLQINQINVYIFPGFLGTSDIRTLRITTALLRAMNIVWLFLFRHPLDYALFNEFNFVPWCVDGIEEGAGSSSPVQTHAVVIEPNPMACTTCNIGEPSHACLKCKRKVHAIPPCSVAPAQAEEGYGKGRICKACNVGQPKKKTTTKRKIEFDGIELDGSDSLPQSQQSQTTRAGRTVQIKKPYTPTK</sequence>
<feature type="compositionally biased region" description="Polar residues" evidence="2">
    <location>
        <begin position="567"/>
        <end position="579"/>
    </location>
</feature>